<dbReference type="KEGG" id="seq:SZO_17250"/>
<dbReference type="EMBL" id="FM204884">
    <property type="protein sequence ID" value="CAX00557.1"/>
    <property type="molecule type" value="Genomic_DNA"/>
</dbReference>
<dbReference type="AlphaFoldDB" id="C0MF61"/>
<dbReference type="Proteomes" id="UP000001368">
    <property type="component" value="Chromosome"/>
</dbReference>
<evidence type="ECO:0000313" key="2">
    <source>
        <dbReference type="Proteomes" id="UP000001368"/>
    </source>
</evidence>
<gene>
    <name evidence="1" type="ordered locus">SZO_17250</name>
</gene>
<organism evidence="2">
    <name type="scientific">Streptococcus equi subsp. zooepidemicus (strain H70)</name>
    <dbReference type="NCBI Taxonomy" id="553483"/>
    <lineage>
        <taxon>Bacteria</taxon>
        <taxon>Bacillati</taxon>
        <taxon>Bacillota</taxon>
        <taxon>Bacilli</taxon>
        <taxon>Lactobacillales</taxon>
        <taxon>Streptococcaceae</taxon>
        <taxon>Streptococcus</taxon>
    </lineage>
</organism>
<proteinExistence type="predicted"/>
<accession>C0MF61</accession>
<protein>
    <submittedName>
        <fullName evidence="1">Uncharacterized protein</fullName>
    </submittedName>
</protein>
<sequence>MGRLVTFWIPVEIVFYVKKVKRHPQIGNPKDHVVFVMPKDVGETLIDVSKGDPRLLEDLLGLHLGDLGDSPVAIDILKESIRNLRIPSGNEVSAFDGLWKPGGRTYPGNMPEGVIEGISTKKGDHTWHVVN</sequence>
<dbReference type="HOGENOM" id="CLU_158692_0_0_9"/>
<name>C0MF61_STRS7</name>
<evidence type="ECO:0000313" key="1">
    <source>
        <dbReference type="EMBL" id="CAX00557.1"/>
    </source>
</evidence>
<reference evidence="1 2" key="1">
    <citation type="journal article" date="2009" name="PLoS Pathog.">
        <title>Genomic evidence for the evolution of Streptococcus equi: host restriction, increased virulence, and genetic exchange with human pathogens.</title>
        <authorList>
            <person name="Holden M.T.G."/>
            <person name="Heather Z."/>
            <person name="Paillot R."/>
            <person name="Steward K.F."/>
            <person name="Webb K."/>
            <person name="Ainslie F."/>
            <person name="Jourdan T."/>
            <person name="Bason N.C."/>
            <person name="Holroyd N.E."/>
            <person name="Mungall K."/>
            <person name="Quail M.A."/>
            <person name="Sanders M."/>
            <person name="Simmonds M."/>
            <person name="Willey D."/>
            <person name="Brooks K."/>
            <person name="Aanensen D.M."/>
            <person name="Spratt B.G."/>
            <person name="Jolley K.A."/>
            <person name="Maiden M.C.J."/>
            <person name="Kehoe M."/>
            <person name="Chanter N."/>
            <person name="Bentley S.D."/>
            <person name="Robinson C."/>
            <person name="Maskell D.J."/>
            <person name="Parkhill J."/>
            <person name="Waller A.S."/>
        </authorList>
    </citation>
    <scope>NUCLEOTIDE SEQUENCE [LARGE SCALE GENOMIC DNA]</scope>
    <source>
        <strain evidence="1 2">H70</strain>
    </source>
</reference>